<organism evidence="4 5">
    <name type="scientific">Alistipes indistinctus YIT 12060</name>
    <dbReference type="NCBI Taxonomy" id="742725"/>
    <lineage>
        <taxon>Bacteria</taxon>
        <taxon>Pseudomonadati</taxon>
        <taxon>Bacteroidota</taxon>
        <taxon>Bacteroidia</taxon>
        <taxon>Bacteroidales</taxon>
        <taxon>Rikenellaceae</taxon>
        <taxon>Alistipes</taxon>
    </lineage>
</organism>
<reference evidence="4 5" key="1">
    <citation type="submission" date="2011-08" db="EMBL/GenBank/DDBJ databases">
        <title>The Genome Sequence of Alistipes indistinctus YIT 12060.</title>
        <authorList>
            <consortium name="The Broad Institute Genome Sequencing Platform"/>
            <person name="Earl A."/>
            <person name="Ward D."/>
            <person name="Feldgarden M."/>
            <person name="Gevers D."/>
            <person name="Morotomi M."/>
            <person name="Young S.K."/>
            <person name="Zeng Q."/>
            <person name="Gargeya S."/>
            <person name="Fitzgerald M."/>
            <person name="Haas B."/>
            <person name="Abouelleil A."/>
            <person name="Alvarado L."/>
            <person name="Arachchi H.M."/>
            <person name="Berlin A."/>
            <person name="Brown A."/>
            <person name="Chapman S.B."/>
            <person name="Chen Z."/>
            <person name="Dunbar C."/>
            <person name="Freedman E."/>
            <person name="Gearin G."/>
            <person name="Gellesch M."/>
            <person name="Goldberg J."/>
            <person name="Griggs A."/>
            <person name="Gujja S."/>
            <person name="Heiman D."/>
            <person name="Howarth C."/>
            <person name="Larson L."/>
            <person name="Lui A."/>
            <person name="MacDonald P.J.P."/>
            <person name="Montmayeur A."/>
            <person name="Murphy C."/>
            <person name="Neiman D."/>
            <person name="Pearson M."/>
            <person name="Priest M."/>
            <person name="Roberts A."/>
            <person name="Saif S."/>
            <person name="Shea T."/>
            <person name="Shenoy N."/>
            <person name="Sisk P."/>
            <person name="Stolte C."/>
            <person name="Sykes S."/>
            <person name="Wortman J."/>
            <person name="Nusbaum C."/>
            <person name="Birren B."/>
        </authorList>
    </citation>
    <scope>NUCLEOTIDE SEQUENCE [LARGE SCALE GENOMIC DNA]</scope>
    <source>
        <strain evidence="4 5">YIT 12060</strain>
    </source>
</reference>
<dbReference type="STRING" id="742725.HMPREF9450_01135"/>
<feature type="binding site" evidence="2">
    <location>
        <position position="369"/>
    </location>
    <ligand>
        <name>Mn(2+)</name>
        <dbReference type="ChEBI" id="CHEBI:29035"/>
        <label>2</label>
    </ligand>
</feature>
<dbReference type="CDD" id="cd03886">
    <property type="entry name" value="M20_Acy1"/>
    <property type="match status" value="1"/>
</dbReference>
<dbReference type="SUPFAM" id="SSF55031">
    <property type="entry name" value="Bacterial exopeptidase dimerisation domain"/>
    <property type="match status" value="1"/>
</dbReference>
<dbReference type="GeneID" id="92815840"/>
<dbReference type="RefSeq" id="WP_009133941.1">
    <property type="nucleotide sequence ID" value="NZ_CP102250.1"/>
</dbReference>
<keyword evidence="2" id="KW-0479">Metal-binding</keyword>
<evidence type="ECO:0000313" key="4">
    <source>
        <dbReference type="EMBL" id="EHB92270.1"/>
    </source>
</evidence>
<dbReference type="PANTHER" id="PTHR11014">
    <property type="entry name" value="PEPTIDASE M20 FAMILY MEMBER"/>
    <property type="match status" value="1"/>
</dbReference>
<dbReference type="AlphaFoldDB" id="G5H875"/>
<dbReference type="NCBIfam" id="TIGR01891">
    <property type="entry name" value="amidohydrolases"/>
    <property type="match status" value="1"/>
</dbReference>
<feature type="binding site" evidence="2">
    <location>
        <position position="143"/>
    </location>
    <ligand>
        <name>Mn(2+)</name>
        <dbReference type="ChEBI" id="CHEBI:29035"/>
        <label>2</label>
    </ligand>
</feature>
<proteinExistence type="predicted"/>
<evidence type="ECO:0000256" key="2">
    <source>
        <dbReference type="PIRSR" id="PIRSR005962-1"/>
    </source>
</evidence>
<dbReference type="InterPro" id="IPR011650">
    <property type="entry name" value="Peptidase_M20_dimer"/>
</dbReference>
<dbReference type="PATRIC" id="fig|742725.3.peg.1200"/>
<keyword evidence="2" id="KW-0464">Manganese</keyword>
<dbReference type="SUPFAM" id="SSF53187">
    <property type="entry name" value="Zn-dependent exopeptidases"/>
    <property type="match status" value="1"/>
</dbReference>
<accession>G5H875</accession>
<dbReference type="Pfam" id="PF01546">
    <property type="entry name" value="Peptidase_M20"/>
    <property type="match status" value="1"/>
</dbReference>
<evidence type="ECO:0000259" key="3">
    <source>
        <dbReference type="Pfam" id="PF07687"/>
    </source>
</evidence>
<feature type="binding site" evidence="2">
    <location>
        <position position="107"/>
    </location>
    <ligand>
        <name>Mn(2+)</name>
        <dbReference type="ChEBI" id="CHEBI:29035"/>
        <label>2</label>
    </ligand>
</feature>
<feature type="binding site" evidence="2">
    <location>
        <position position="170"/>
    </location>
    <ligand>
        <name>Mn(2+)</name>
        <dbReference type="ChEBI" id="CHEBI:29035"/>
        <label>2</label>
    </ligand>
</feature>
<dbReference type="GO" id="GO:0050118">
    <property type="term" value="F:N-acetyldiaminopimelate deacetylase activity"/>
    <property type="evidence" value="ECO:0007669"/>
    <property type="project" value="UniProtKB-ARBA"/>
</dbReference>
<dbReference type="FunFam" id="3.30.70.360:FF:000001">
    <property type="entry name" value="N-acetyldiaminopimelate deacetylase"/>
    <property type="match status" value="1"/>
</dbReference>
<dbReference type="InterPro" id="IPR017439">
    <property type="entry name" value="Amidohydrolase"/>
</dbReference>
<comment type="cofactor">
    <cofactor evidence="2">
        <name>Mn(2+)</name>
        <dbReference type="ChEBI" id="CHEBI:29035"/>
    </cofactor>
    <text evidence="2">The Mn(2+) ion enhances activity.</text>
</comment>
<name>G5H875_9BACT</name>
<dbReference type="Proteomes" id="UP000006008">
    <property type="component" value="Unassembled WGS sequence"/>
</dbReference>
<keyword evidence="5" id="KW-1185">Reference proteome</keyword>
<evidence type="ECO:0000313" key="5">
    <source>
        <dbReference type="Proteomes" id="UP000006008"/>
    </source>
</evidence>
<dbReference type="InterPro" id="IPR036264">
    <property type="entry name" value="Bact_exopeptidase_dim_dom"/>
</dbReference>
<sequence>MTRQQFEELKAEARELHGRTVTFRRAIHEHPELSFAEHETARYVSGQLAAEGISFRPIAGTGILAKIEGRGDLSRCVVLRADMDALPIREQTGLPFASRNEGVMHACGHDMHTACLLGALILLNRRRSEIDGTVFGLFQPGEEVDPGGASLVLAEDPFRDYRVQAVVGEHVGAEIPLGQLGFRPGKYMASGDEVRITVRGRGGHGALPHNLNDPVVAAAALITALQQVVSRNIDSRVPSVLSFGRVIADGATNIIPSEVRLEGTFRTMDEVWRAEGKRRIREISAGVTAAYGVEADVDIADGYPCVVNDPELTRRAQRIAAEMWGDERIIPLDLRMTAEDFGYYTERYPSLFFRLGTAGPDGTSGGGLHTGTFNPREEALDQGAATMAAFGIALLE</sequence>
<dbReference type="Gene3D" id="3.40.630.10">
    <property type="entry name" value="Zn peptidases"/>
    <property type="match status" value="1"/>
</dbReference>
<feature type="binding site" evidence="2">
    <location>
        <position position="109"/>
    </location>
    <ligand>
        <name>Mn(2+)</name>
        <dbReference type="ChEBI" id="CHEBI:29035"/>
        <label>2</label>
    </ligand>
</feature>
<dbReference type="InterPro" id="IPR002933">
    <property type="entry name" value="Peptidase_M20"/>
</dbReference>
<protein>
    <recommendedName>
        <fullName evidence="3">Peptidase M20 dimerisation domain-containing protein</fullName>
    </recommendedName>
</protein>
<dbReference type="Pfam" id="PF07687">
    <property type="entry name" value="M20_dimer"/>
    <property type="match status" value="1"/>
</dbReference>
<evidence type="ECO:0000256" key="1">
    <source>
        <dbReference type="ARBA" id="ARBA00022801"/>
    </source>
</evidence>
<dbReference type="PIRSF" id="PIRSF005962">
    <property type="entry name" value="Pept_M20D_amidohydro"/>
    <property type="match status" value="1"/>
</dbReference>
<dbReference type="HOGENOM" id="CLU_023257_0_1_10"/>
<dbReference type="OrthoDB" id="9776731at2"/>
<comment type="caution">
    <text evidence="4">The sequence shown here is derived from an EMBL/GenBank/DDBJ whole genome shotgun (WGS) entry which is preliminary data.</text>
</comment>
<dbReference type="GO" id="GO:0046872">
    <property type="term" value="F:metal ion binding"/>
    <property type="evidence" value="ECO:0007669"/>
    <property type="project" value="UniProtKB-KW"/>
</dbReference>
<dbReference type="eggNOG" id="COG1473">
    <property type="taxonomic scope" value="Bacteria"/>
</dbReference>
<keyword evidence="1" id="KW-0378">Hydrolase</keyword>
<dbReference type="PANTHER" id="PTHR11014:SF63">
    <property type="entry name" value="METALLOPEPTIDASE, PUTATIVE (AFU_ORTHOLOGUE AFUA_6G09600)-RELATED"/>
    <property type="match status" value="1"/>
</dbReference>
<gene>
    <name evidence="4" type="ORF">HMPREF9450_01135</name>
</gene>
<dbReference type="Gene3D" id="3.30.70.360">
    <property type="match status" value="1"/>
</dbReference>
<dbReference type="EMBL" id="ADLD01000011">
    <property type="protein sequence ID" value="EHB92270.1"/>
    <property type="molecule type" value="Genomic_DNA"/>
</dbReference>
<feature type="domain" description="Peptidase M20 dimerisation" evidence="3">
    <location>
        <begin position="194"/>
        <end position="284"/>
    </location>
</feature>
<dbReference type="GO" id="GO:0019877">
    <property type="term" value="P:diaminopimelate biosynthetic process"/>
    <property type="evidence" value="ECO:0007669"/>
    <property type="project" value="UniProtKB-ARBA"/>
</dbReference>